<accession>E3S5B4</accession>
<dbReference type="KEGG" id="pte:PTT_17812"/>
<gene>
    <name evidence="1" type="ORF">PTT_17812</name>
</gene>
<reference evidence="1 2" key="1">
    <citation type="journal article" date="2010" name="Genome Biol.">
        <title>A first genome assembly of the barley fungal pathogen Pyrenophora teres f. teres.</title>
        <authorList>
            <person name="Ellwood S.R."/>
            <person name="Liu Z."/>
            <person name="Syme R.A."/>
            <person name="Lai Z."/>
            <person name="Hane J.K."/>
            <person name="Keiper F."/>
            <person name="Moffat C.S."/>
            <person name="Oliver R.P."/>
            <person name="Friesen T.L."/>
        </authorList>
    </citation>
    <scope>NUCLEOTIDE SEQUENCE [LARGE SCALE GENOMIC DNA]</scope>
    <source>
        <strain evidence="1 2">0-1</strain>
    </source>
</reference>
<sequence length="52" mass="6112">ASYTLFILSVELLVWGWKDVNNRRLIFRISQRRSYNTLTNWLPLSEVIASGN</sequence>
<dbReference type="Proteomes" id="UP000001067">
    <property type="component" value="Unassembled WGS sequence"/>
</dbReference>
<keyword evidence="2" id="KW-1185">Reference proteome</keyword>
<dbReference type="HOGENOM" id="CLU_3093163_0_0_1"/>
<dbReference type="EMBL" id="GL537226">
    <property type="protein sequence ID" value="EFQ86835.1"/>
    <property type="molecule type" value="Genomic_DNA"/>
</dbReference>
<name>E3S5B4_PYRTT</name>
<dbReference type="AlphaFoldDB" id="E3S5B4"/>
<evidence type="ECO:0000313" key="1">
    <source>
        <dbReference type="EMBL" id="EFQ86835.1"/>
    </source>
</evidence>
<organism evidence="2">
    <name type="scientific">Pyrenophora teres f. teres (strain 0-1)</name>
    <name type="common">Barley net blotch fungus</name>
    <name type="synonym">Drechslera teres f. teres</name>
    <dbReference type="NCBI Taxonomy" id="861557"/>
    <lineage>
        <taxon>Eukaryota</taxon>
        <taxon>Fungi</taxon>
        <taxon>Dikarya</taxon>
        <taxon>Ascomycota</taxon>
        <taxon>Pezizomycotina</taxon>
        <taxon>Dothideomycetes</taxon>
        <taxon>Pleosporomycetidae</taxon>
        <taxon>Pleosporales</taxon>
        <taxon>Pleosporineae</taxon>
        <taxon>Pleosporaceae</taxon>
        <taxon>Pyrenophora</taxon>
    </lineage>
</organism>
<evidence type="ECO:0000313" key="2">
    <source>
        <dbReference type="Proteomes" id="UP000001067"/>
    </source>
</evidence>
<proteinExistence type="predicted"/>
<protein>
    <submittedName>
        <fullName evidence="1">Uncharacterized protein</fullName>
    </submittedName>
</protein>
<feature type="non-terminal residue" evidence="1">
    <location>
        <position position="1"/>
    </location>
</feature>